<reference evidence="2 3" key="1">
    <citation type="submission" date="2024-10" db="EMBL/GenBank/DDBJ databases">
        <title>The Natural Products Discovery Center: Release of the First 8490 Sequenced Strains for Exploring Actinobacteria Biosynthetic Diversity.</title>
        <authorList>
            <person name="Kalkreuter E."/>
            <person name="Kautsar S.A."/>
            <person name="Yang D."/>
            <person name="Bader C.D."/>
            <person name="Teijaro C.N."/>
            <person name="Fluegel L."/>
            <person name="Davis C.M."/>
            <person name="Simpson J.R."/>
            <person name="Lauterbach L."/>
            <person name="Steele A.D."/>
            <person name="Gui C."/>
            <person name="Meng S."/>
            <person name="Li G."/>
            <person name="Viehrig K."/>
            <person name="Ye F."/>
            <person name="Su P."/>
            <person name="Kiefer A.F."/>
            <person name="Nichols A."/>
            <person name="Cepeda A.J."/>
            <person name="Yan W."/>
            <person name="Fan B."/>
            <person name="Jiang Y."/>
            <person name="Adhikari A."/>
            <person name="Zheng C.-J."/>
            <person name="Schuster L."/>
            <person name="Cowan T.M."/>
            <person name="Smanski M.J."/>
            <person name="Chevrette M.G."/>
            <person name="De Carvalho L.P.S."/>
            <person name="Shen B."/>
        </authorList>
    </citation>
    <scope>NUCLEOTIDE SEQUENCE [LARGE SCALE GENOMIC DNA]</scope>
    <source>
        <strain evidence="2 3">NPDC048320</strain>
    </source>
</reference>
<evidence type="ECO:0000259" key="1">
    <source>
        <dbReference type="Pfam" id="PF13649"/>
    </source>
</evidence>
<organism evidence="2 3">
    <name type="scientific">Streptomyces cinerochromogenes</name>
    <dbReference type="NCBI Taxonomy" id="66422"/>
    <lineage>
        <taxon>Bacteria</taxon>
        <taxon>Bacillati</taxon>
        <taxon>Actinomycetota</taxon>
        <taxon>Actinomycetes</taxon>
        <taxon>Kitasatosporales</taxon>
        <taxon>Streptomycetaceae</taxon>
        <taxon>Streptomyces</taxon>
    </lineage>
</organism>
<comment type="caution">
    <text evidence="2">The sequence shown here is derived from an EMBL/GenBank/DDBJ whole genome shotgun (WGS) entry which is preliminary data.</text>
</comment>
<dbReference type="Proteomes" id="UP001604267">
    <property type="component" value="Unassembled WGS sequence"/>
</dbReference>
<evidence type="ECO:0000313" key="2">
    <source>
        <dbReference type="EMBL" id="MFG3016285.1"/>
    </source>
</evidence>
<dbReference type="GO" id="GO:0032259">
    <property type="term" value="P:methylation"/>
    <property type="evidence" value="ECO:0007669"/>
    <property type="project" value="UniProtKB-KW"/>
</dbReference>
<accession>A0ABW7BHH2</accession>
<dbReference type="Gene3D" id="3.40.50.150">
    <property type="entry name" value="Vaccinia Virus protein VP39"/>
    <property type="match status" value="1"/>
</dbReference>
<dbReference type="SUPFAM" id="SSF53335">
    <property type="entry name" value="S-adenosyl-L-methionine-dependent methyltransferases"/>
    <property type="match status" value="1"/>
</dbReference>
<sequence length="254" mass="27476">MSPDTGSAVDHYDRMLAEHYTWMLGGDLRKVADRQAELLADLGLTRTGTGGTAVDLGCGSGAQTLALLRLGFSPVVAVDTSRPLLDELLAHVPDGAGVRPVHGDIRTALPEVSAPGTVTAVVCMGDTLCHLPSKADVRTLLGHISRVLTPGGHLVVSHRDLTEERFGTDRFIPVRSDDDRLLTCFLEYRDEDTVIVHDVLHTRTDGSWRQRVGSYPKLRIASSWLVEQCRAAGLTVRRDTADAGGMRILHAVKA</sequence>
<keyword evidence="3" id="KW-1185">Reference proteome</keyword>
<dbReference type="EC" id="2.1.-.-" evidence="2"/>
<dbReference type="InterPro" id="IPR029063">
    <property type="entry name" value="SAM-dependent_MTases_sf"/>
</dbReference>
<proteinExistence type="predicted"/>
<keyword evidence="2" id="KW-0808">Transferase</keyword>
<dbReference type="InterPro" id="IPR041698">
    <property type="entry name" value="Methyltransf_25"/>
</dbReference>
<protein>
    <submittedName>
        <fullName evidence="2">Class I SAM-dependent methyltransferase</fullName>
        <ecNumber evidence="2">2.1.-.-</ecNumber>
    </submittedName>
</protein>
<dbReference type="RefSeq" id="WP_392824919.1">
    <property type="nucleotide sequence ID" value="NZ_JBICYV010000028.1"/>
</dbReference>
<dbReference type="EMBL" id="JBICYV010000028">
    <property type="protein sequence ID" value="MFG3016285.1"/>
    <property type="molecule type" value="Genomic_DNA"/>
</dbReference>
<dbReference type="GO" id="GO:0008168">
    <property type="term" value="F:methyltransferase activity"/>
    <property type="evidence" value="ECO:0007669"/>
    <property type="project" value="UniProtKB-KW"/>
</dbReference>
<gene>
    <name evidence="2" type="ORF">ACGFZB_38780</name>
</gene>
<evidence type="ECO:0000313" key="3">
    <source>
        <dbReference type="Proteomes" id="UP001604267"/>
    </source>
</evidence>
<name>A0ABW7BHH2_9ACTN</name>
<dbReference type="Pfam" id="PF13649">
    <property type="entry name" value="Methyltransf_25"/>
    <property type="match status" value="1"/>
</dbReference>
<feature type="domain" description="Methyltransferase" evidence="1">
    <location>
        <begin position="54"/>
        <end position="152"/>
    </location>
</feature>
<keyword evidence="2" id="KW-0489">Methyltransferase</keyword>
<dbReference type="CDD" id="cd02440">
    <property type="entry name" value="AdoMet_MTases"/>
    <property type="match status" value="1"/>
</dbReference>